<evidence type="ECO:0000256" key="1">
    <source>
        <dbReference type="ARBA" id="ARBA00009277"/>
    </source>
</evidence>
<dbReference type="InterPro" id="IPR054353">
    <property type="entry name" value="IstA-like_C"/>
</dbReference>
<keyword evidence="4" id="KW-1185">Reference proteome</keyword>
<dbReference type="GO" id="GO:0015074">
    <property type="term" value="P:DNA integration"/>
    <property type="evidence" value="ECO:0007669"/>
    <property type="project" value="InterPro"/>
</dbReference>
<dbReference type="RefSeq" id="WP_135270935.1">
    <property type="nucleotide sequence ID" value="NZ_SRIB01000005.1"/>
</dbReference>
<dbReference type="AlphaFoldDB" id="A0A4Z0D6A5"/>
<dbReference type="PANTHER" id="PTHR35004:SF7">
    <property type="entry name" value="INTEGRASE PROTEIN"/>
    <property type="match status" value="1"/>
</dbReference>
<dbReference type="Gene3D" id="3.30.420.10">
    <property type="entry name" value="Ribonuclease H-like superfamily/Ribonuclease H"/>
    <property type="match status" value="1"/>
</dbReference>
<gene>
    <name evidence="3" type="ORF">E4100_04940</name>
</gene>
<evidence type="ECO:0000313" key="4">
    <source>
        <dbReference type="Proteomes" id="UP000298381"/>
    </source>
</evidence>
<dbReference type="InterPro" id="IPR036397">
    <property type="entry name" value="RNaseH_sf"/>
</dbReference>
<name>A0A4Z0D6A5_9FIRM</name>
<dbReference type="InterPro" id="IPR012337">
    <property type="entry name" value="RNaseH-like_sf"/>
</dbReference>
<dbReference type="SUPFAM" id="SSF53098">
    <property type="entry name" value="Ribonuclease H-like"/>
    <property type="match status" value="1"/>
</dbReference>
<proteinExistence type="inferred from homology"/>
<protein>
    <submittedName>
        <fullName evidence="3">IS21 family transposase</fullName>
    </submittedName>
</protein>
<evidence type="ECO:0000259" key="2">
    <source>
        <dbReference type="PROSITE" id="PS50994"/>
    </source>
</evidence>
<dbReference type="InterPro" id="IPR001584">
    <property type="entry name" value="Integrase_cat-core"/>
</dbReference>
<feature type="domain" description="Integrase catalytic" evidence="2">
    <location>
        <begin position="145"/>
        <end position="321"/>
    </location>
</feature>
<dbReference type="NCBIfam" id="NF033546">
    <property type="entry name" value="transpos_IS21"/>
    <property type="match status" value="1"/>
</dbReference>
<organism evidence="3 4">
    <name type="scientific">Soehngenia longivitae</name>
    <dbReference type="NCBI Taxonomy" id="2562294"/>
    <lineage>
        <taxon>Bacteria</taxon>
        <taxon>Bacillati</taxon>
        <taxon>Bacillota</taxon>
        <taxon>Tissierellia</taxon>
        <taxon>Tissierellales</taxon>
        <taxon>Tissierellaceae</taxon>
        <taxon>Soehngenia</taxon>
    </lineage>
</organism>
<dbReference type="Pfam" id="PF22483">
    <property type="entry name" value="Mu-transpos_C_2"/>
    <property type="match status" value="1"/>
</dbReference>
<comment type="caution">
    <text evidence="3">The sequence shown here is derived from an EMBL/GenBank/DDBJ whole genome shotgun (WGS) entry which is preliminary data.</text>
</comment>
<reference evidence="3 4" key="1">
    <citation type="submission" date="2019-03" db="EMBL/GenBank/DDBJ databases">
        <title>Draft genome sequence data and analysis of a Fermenting Bacterium, Soehngenia longevitae strain 1933PT, isolated from petroleum reservoir in Azerbaijan.</title>
        <authorList>
            <person name="Grouzdev D.S."/>
            <person name="Bidzhieva S.K."/>
            <person name="Sokolova D.S."/>
            <person name="Tourova T.P."/>
            <person name="Poltaraus A.B."/>
            <person name="Nazina T.N."/>
        </authorList>
    </citation>
    <scope>NUCLEOTIDE SEQUENCE [LARGE SCALE GENOMIC DNA]</scope>
    <source>
        <strain evidence="3 4">1933P</strain>
    </source>
</reference>
<comment type="similarity">
    <text evidence="1">Belongs to the transposase IS21/IS408/IS1162 family.</text>
</comment>
<sequence length="529" mass="61913">MLSLMDKQEIIISHFLEGKSQWEIHRQTGFDRKTIRKYVNQYEEKKKAIIEEKGDTEVLINDIVESPKYDSSNRVKIKLTAELKERIDFYLRENEIKRTTGMSKQQKKNIDIYECLIEEGFDISYSSVCNYIKEKLNREKEAFIRQEYKLGDVAEFDWGYVNLEIGNKPKVVQMAVIVTAKGNYRFAYLYHNQKMESFLDAHVRFFNHVGGVHKTLVYDNMKVAVAKFVSRTEKEPTEDLLKLSMYYGFKYRFCNARKGNEKGHVENSVEYVRRKAFSKKHSFETLEEANNYLAEKLEKLNNKSNKSYDGKSPKEILEDEKQYLINLMPSYDIARVEELRVNKYSVISIDENKYSVPDALVGKFVTVKIYPEKIIAYHNNIKVAEHTRNYGKQTWNIQIEHYLKTLKKKPGAIHSSTAMQQMNPKLQTIYNKYYTTNPKDFIDLIEIISENGLEKIETIISELENISPLSIDTEKIKMLCNRTKETKAATHNITKETAEIEEQSKLIMNQYANMLNSSSVAFKKEVTII</sequence>
<evidence type="ECO:0000313" key="3">
    <source>
        <dbReference type="EMBL" id="TFZ40417.1"/>
    </source>
</evidence>
<accession>A0A4Z0D6A5</accession>
<dbReference type="EMBL" id="SRIB01000005">
    <property type="protein sequence ID" value="TFZ40417.1"/>
    <property type="molecule type" value="Genomic_DNA"/>
</dbReference>
<dbReference type="PANTHER" id="PTHR35004">
    <property type="entry name" value="TRANSPOSASE RV3428C-RELATED"/>
    <property type="match status" value="1"/>
</dbReference>
<dbReference type="PROSITE" id="PS50994">
    <property type="entry name" value="INTEGRASE"/>
    <property type="match status" value="1"/>
</dbReference>
<dbReference type="OrthoDB" id="3193769at2"/>
<dbReference type="GO" id="GO:0003676">
    <property type="term" value="F:nucleic acid binding"/>
    <property type="evidence" value="ECO:0007669"/>
    <property type="project" value="InterPro"/>
</dbReference>
<dbReference type="Proteomes" id="UP000298381">
    <property type="component" value="Unassembled WGS sequence"/>
</dbReference>